<evidence type="ECO:0000313" key="4">
    <source>
        <dbReference type="EMBL" id="PAU95633.1"/>
    </source>
</evidence>
<evidence type="ECO:0000313" key="5">
    <source>
        <dbReference type="Proteomes" id="UP000218831"/>
    </source>
</evidence>
<dbReference type="Gene3D" id="3.20.20.80">
    <property type="entry name" value="Glycosidases"/>
    <property type="match status" value="1"/>
</dbReference>
<dbReference type="InterPro" id="IPR006047">
    <property type="entry name" value="GH13_cat_dom"/>
</dbReference>
<dbReference type="RefSeq" id="WP_095604878.1">
    <property type="nucleotide sequence ID" value="NZ_NSKE01000001.1"/>
</dbReference>
<protein>
    <submittedName>
        <fullName evidence="4">Alpha-amylase</fullName>
    </submittedName>
</protein>
<name>A0A2A2GFG5_9BACT</name>
<gene>
    <name evidence="4" type="ORF">CK503_00790</name>
</gene>
<dbReference type="PANTHER" id="PTHR10357:SF210">
    <property type="entry name" value="MALTODEXTRIN GLUCOSIDASE"/>
    <property type="match status" value="1"/>
</dbReference>
<reference evidence="4 5" key="1">
    <citation type="submission" date="2017-08" db="EMBL/GenBank/DDBJ databases">
        <title>Aliifodinibius alkalisoli sp. nov., isolated from saline alkaline soil.</title>
        <authorList>
            <person name="Liu D."/>
            <person name="Zhang G."/>
        </authorList>
    </citation>
    <scope>NUCLEOTIDE SEQUENCE [LARGE SCALE GENOMIC DNA]</scope>
    <source>
        <strain evidence="4 5">WN023</strain>
    </source>
</reference>
<dbReference type="SUPFAM" id="SSF51445">
    <property type="entry name" value="(Trans)glycosidases"/>
    <property type="match status" value="1"/>
</dbReference>
<dbReference type="InterPro" id="IPR013780">
    <property type="entry name" value="Glyco_hydro_b"/>
</dbReference>
<dbReference type="CDD" id="cd11338">
    <property type="entry name" value="AmyAc_CMD"/>
    <property type="match status" value="1"/>
</dbReference>
<dbReference type="EMBL" id="NSKE01000001">
    <property type="protein sequence ID" value="PAU95633.1"/>
    <property type="molecule type" value="Genomic_DNA"/>
</dbReference>
<dbReference type="GO" id="GO:0005975">
    <property type="term" value="P:carbohydrate metabolic process"/>
    <property type="evidence" value="ECO:0007669"/>
    <property type="project" value="InterPro"/>
</dbReference>
<evidence type="ECO:0000259" key="3">
    <source>
        <dbReference type="SMART" id="SM00642"/>
    </source>
</evidence>
<evidence type="ECO:0000256" key="2">
    <source>
        <dbReference type="ARBA" id="ARBA00023295"/>
    </source>
</evidence>
<keyword evidence="2" id="KW-0326">Glycosidase</keyword>
<dbReference type="InterPro" id="IPR017853">
    <property type="entry name" value="GH"/>
</dbReference>
<comment type="caution">
    <text evidence="4">The sequence shown here is derived from an EMBL/GenBank/DDBJ whole genome shotgun (WGS) entry which is preliminary data.</text>
</comment>
<organism evidence="4 5">
    <name type="scientific">Fodinibius salipaludis</name>
    <dbReference type="NCBI Taxonomy" id="2032627"/>
    <lineage>
        <taxon>Bacteria</taxon>
        <taxon>Pseudomonadati</taxon>
        <taxon>Balneolota</taxon>
        <taxon>Balneolia</taxon>
        <taxon>Balneolales</taxon>
        <taxon>Balneolaceae</taxon>
        <taxon>Fodinibius</taxon>
    </lineage>
</organism>
<feature type="domain" description="Glycosyl hydrolase family 13 catalytic" evidence="3">
    <location>
        <begin position="32"/>
        <end position="473"/>
    </location>
</feature>
<dbReference type="Pfam" id="PF16657">
    <property type="entry name" value="Malt_amylase_C"/>
    <property type="match status" value="1"/>
</dbReference>
<dbReference type="AlphaFoldDB" id="A0A2A2GFG5"/>
<keyword evidence="1" id="KW-0378">Hydrolase</keyword>
<dbReference type="SUPFAM" id="SSF51011">
    <property type="entry name" value="Glycosyl hydrolase domain"/>
    <property type="match status" value="1"/>
</dbReference>
<dbReference type="InterPro" id="IPR032091">
    <property type="entry name" value="Malt_amylase-like_C"/>
</dbReference>
<accession>A0A2A2GFG5</accession>
<dbReference type="GO" id="GO:0016798">
    <property type="term" value="F:hydrolase activity, acting on glycosyl bonds"/>
    <property type="evidence" value="ECO:0007669"/>
    <property type="project" value="UniProtKB-KW"/>
</dbReference>
<dbReference type="Proteomes" id="UP000218831">
    <property type="component" value="Unassembled WGS sequence"/>
</dbReference>
<dbReference type="SMART" id="SM00642">
    <property type="entry name" value="Aamy"/>
    <property type="match status" value="1"/>
</dbReference>
<proteinExistence type="predicted"/>
<dbReference type="OrthoDB" id="9806009at2"/>
<sequence>MENDLENTSHNGNPVDTSYHAPEWAKHVVWYQIFPERFRNGDPFNDPIRERVGGPKGWKISPWTGDWYKQADWEKSLGDSFRNGVFKRRYGGDLQGIIDKLDYLQELGIGGIYLNPVFDAVSLHKYDTSHYHHIDRFFGPDPEGDVEIMKQEDPEDPDTWQWTSADKLFLKLIEEVHKREMRIIIDGVFNHTGTDFWAFRDVMKNQSKSRYKDWYSVNSFADDNGQKFDYDGWWGVKSLPELKEVDETLVKPVREHIFAITRRWMDPDGDGNPSDGIDGWRLDVPEEVGQKFWKEWNALVRRVNPNAYTVGEIWTEKGREWVNGELFTAAMNYPFTEAVQDYMIDQSVSATDFIKRLRSIREGVPDEAKLVQQNLMDSHDTPRVASMIVNPGREFDTKTKPKEGFDVRKPNPEERRLQRLIALFQYTYVGAPMIFYGTEAGMWGADDPDDRKPMVWPDLDYEPEATHPLDKDRPADENYFDEGLFNWYKKLGVIRNQHLALRKGEFQELLIENDANVFAFVRFLNKKMFCLVVVNRSEQTQKIRIPLNHFEVEEGKHLENMITGNRVEVYNSKTSITLPPISGAVLSPEKN</sequence>
<evidence type="ECO:0000256" key="1">
    <source>
        <dbReference type="ARBA" id="ARBA00022801"/>
    </source>
</evidence>
<dbReference type="Pfam" id="PF00128">
    <property type="entry name" value="Alpha-amylase"/>
    <property type="match status" value="2"/>
</dbReference>
<dbReference type="Gene3D" id="2.60.40.1180">
    <property type="entry name" value="Golgi alpha-mannosidase II"/>
    <property type="match status" value="1"/>
</dbReference>
<dbReference type="PANTHER" id="PTHR10357">
    <property type="entry name" value="ALPHA-AMYLASE FAMILY MEMBER"/>
    <property type="match status" value="1"/>
</dbReference>
<keyword evidence="5" id="KW-1185">Reference proteome</keyword>